<name>A0A7Y9KN66_9MICO</name>
<dbReference type="RefSeq" id="WP_179492207.1">
    <property type="nucleotide sequence ID" value="NZ_JACCBV010000001.1"/>
</dbReference>
<protein>
    <submittedName>
        <fullName evidence="2">Uncharacterized protein</fullName>
    </submittedName>
</protein>
<keyword evidence="3" id="KW-1185">Reference proteome</keyword>
<dbReference type="InterPro" id="IPR011659">
    <property type="entry name" value="WD40"/>
</dbReference>
<dbReference type="AlphaFoldDB" id="A0A7Y9KN66"/>
<gene>
    <name evidence="2" type="ORF">BJ991_003547</name>
</gene>
<proteinExistence type="predicted"/>
<feature type="chain" id="PRO_5030946735" evidence="1">
    <location>
        <begin position="24"/>
        <end position="313"/>
    </location>
</feature>
<organism evidence="2 3">
    <name type="scientific">Microbacterium immunditiarum</name>
    <dbReference type="NCBI Taxonomy" id="337480"/>
    <lineage>
        <taxon>Bacteria</taxon>
        <taxon>Bacillati</taxon>
        <taxon>Actinomycetota</taxon>
        <taxon>Actinomycetes</taxon>
        <taxon>Micrococcales</taxon>
        <taxon>Microbacteriaceae</taxon>
        <taxon>Microbacterium</taxon>
    </lineage>
</organism>
<keyword evidence="1" id="KW-0732">Signal</keyword>
<reference evidence="2 3" key="1">
    <citation type="submission" date="2020-07" db="EMBL/GenBank/DDBJ databases">
        <title>Sequencing the genomes of 1000 actinobacteria strains.</title>
        <authorList>
            <person name="Klenk H.-P."/>
        </authorList>
    </citation>
    <scope>NUCLEOTIDE SEQUENCE [LARGE SCALE GENOMIC DNA]</scope>
    <source>
        <strain evidence="2 3">DSM 24662</strain>
    </source>
</reference>
<evidence type="ECO:0000256" key="1">
    <source>
        <dbReference type="SAM" id="SignalP"/>
    </source>
</evidence>
<accession>A0A7Y9KN66</accession>
<dbReference type="Pfam" id="PF07676">
    <property type="entry name" value="PD40"/>
    <property type="match status" value="3"/>
</dbReference>
<dbReference type="EMBL" id="JACCBV010000001">
    <property type="protein sequence ID" value="NYE21519.1"/>
    <property type="molecule type" value="Genomic_DNA"/>
</dbReference>
<comment type="caution">
    <text evidence="2">The sequence shown here is derived from an EMBL/GenBank/DDBJ whole genome shotgun (WGS) entry which is preliminary data.</text>
</comment>
<dbReference type="Proteomes" id="UP000576969">
    <property type="component" value="Unassembled WGS sequence"/>
</dbReference>
<feature type="signal peptide" evidence="1">
    <location>
        <begin position="1"/>
        <end position="23"/>
    </location>
</feature>
<dbReference type="SUPFAM" id="SSF82171">
    <property type="entry name" value="DPP6 N-terminal domain-like"/>
    <property type="match status" value="1"/>
</dbReference>
<sequence>MNRITRGAFTVVAVVFAGTMAFAPTAASGLPYGADGGWGEAAAVSGVNAPQADGCPIESPNGQELYIASMRGGPDNDIWVAARVDRAGSFNAPVQLPAPINSATQDFCPTPLADGSLLFVSTRGGVDAYGTAACGGGDIYIVHRVSGPAGWTAPRNLGCAPNGPNTAGWEYGPSLVTTGSTTYLYFSSGANFQQPGSLEDDQDIYASPQIGALAFGPGEPVAELNTEMHDVMPNVGRDGMEIVFASNRVGGPGLFDIYSANRPGSAKGTSGGWSEPVVVSAVSTAGAETRPSLSGDGHRLYFGRDGDIFVSTR</sequence>
<evidence type="ECO:0000313" key="2">
    <source>
        <dbReference type="EMBL" id="NYE21519.1"/>
    </source>
</evidence>
<evidence type="ECO:0000313" key="3">
    <source>
        <dbReference type="Proteomes" id="UP000576969"/>
    </source>
</evidence>